<feature type="region of interest" description="Disordered" evidence="1">
    <location>
        <begin position="106"/>
        <end position="134"/>
    </location>
</feature>
<gene>
    <name evidence="2" type="ORF">SEPCBS57363_003087</name>
</gene>
<evidence type="ECO:0000313" key="3">
    <source>
        <dbReference type="Proteomes" id="UP001642501"/>
    </source>
</evidence>
<feature type="region of interest" description="Disordered" evidence="1">
    <location>
        <begin position="246"/>
        <end position="275"/>
    </location>
</feature>
<keyword evidence="3" id="KW-1185">Reference proteome</keyword>
<feature type="compositionally biased region" description="Basic residues" evidence="1">
    <location>
        <begin position="256"/>
        <end position="273"/>
    </location>
</feature>
<organism evidence="2 3">
    <name type="scientific">Sporothrix epigloea</name>
    <dbReference type="NCBI Taxonomy" id="1892477"/>
    <lineage>
        <taxon>Eukaryota</taxon>
        <taxon>Fungi</taxon>
        <taxon>Dikarya</taxon>
        <taxon>Ascomycota</taxon>
        <taxon>Pezizomycotina</taxon>
        <taxon>Sordariomycetes</taxon>
        <taxon>Sordariomycetidae</taxon>
        <taxon>Ophiostomatales</taxon>
        <taxon>Ophiostomataceae</taxon>
        <taxon>Sporothrix</taxon>
    </lineage>
</organism>
<sequence length="407" mass="43803">MARRIQNRLALAQFKTRHGCEDLSFDIIEPKFRDEMQLKRVSEGDVLSDSSSNASEIGYPSGRTLMSSPLKAPLFSDAIGSSNGSTGHRKRTYVASFDDLNQQYHNQHHTGRRASYVASSPSKRYRSSPPPLNRHVSGPVALSYLQPATVSFSGHASWKDYHQLSHSSPIKPRRQQHFTTTAGPDVSLFPGTRRIADALTVVNYNANQSSDDDELLPTHSFHMSSTSLSSSGPGLVSAVAGVHRTRVGSPPSTPPMRHRGLPNGNGRRKKKAAAGKDIVEAESNHTGLGIDQIGGNGAGGKAGVEGADLLLYLAASPSPANPTGRSRMDPPSTPPSRFNNLVLPSSMMTTPGGGSMFPNTPGQAFDFADFVNITPSPAQKPWKTPNLLGSKTPMSVTRRRLTFDEPL</sequence>
<dbReference type="PANTHER" id="PTHR40468">
    <property type="entry name" value="YALI0A15257P"/>
    <property type="match status" value="1"/>
</dbReference>
<feature type="region of interest" description="Disordered" evidence="1">
    <location>
        <begin position="43"/>
        <end position="62"/>
    </location>
</feature>
<evidence type="ECO:0000313" key="2">
    <source>
        <dbReference type="EMBL" id="CAK7268427.1"/>
    </source>
</evidence>
<name>A0ABP0DN65_9PEZI</name>
<proteinExistence type="predicted"/>
<accession>A0ABP0DN65</accession>
<reference evidence="2 3" key="1">
    <citation type="submission" date="2024-01" db="EMBL/GenBank/DDBJ databases">
        <authorList>
            <person name="Allen C."/>
            <person name="Tagirdzhanova G."/>
        </authorList>
    </citation>
    <scope>NUCLEOTIDE SEQUENCE [LARGE SCALE GENOMIC DNA]</scope>
    <source>
        <strain evidence="2 3">CBS 573.63</strain>
    </source>
</reference>
<feature type="region of interest" description="Disordered" evidence="1">
    <location>
        <begin position="318"/>
        <end position="338"/>
    </location>
</feature>
<dbReference type="Proteomes" id="UP001642501">
    <property type="component" value="Unassembled WGS sequence"/>
</dbReference>
<evidence type="ECO:0000256" key="1">
    <source>
        <dbReference type="SAM" id="MobiDB-lite"/>
    </source>
</evidence>
<protein>
    <submittedName>
        <fullName evidence="2">Uncharacterized protein</fullName>
    </submittedName>
</protein>
<dbReference type="EMBL" id="CAWUOM010000046">
    <property type="protein sequence ID" value="CAK7268427.1"/>
    <property type="molecule type" value="Genomic_DNA"/>
</dbReference>
<comment type="caution">
    <text evidence="2">The sequence shown here is derived from an EMBL/GenBank/DDBJ whole genome shotgun (WGS) entry which is preliminary data.</text>
</comment>
<dbReference type="PANTHER" id="PTHR40468:SF1">
    <property type="entry name" value="TOPOISOMERASE I DAMAGE AFFECTED PROTEIN 11"/>
    <property type="match status" value="1"/>
</dbReference>